<dbReference type="Pfam" id="PF00480">
    <property type="entry name" value="ROK"/>
    <property type="match status" value="1"/>
</dbReference>
<dbReference type="EMBL" id="CP045725">
    <property type="protein sequence ID" value="QGF25120.1"/>
    <property type="molecule type" value="Genomic_DNA"/>
</dbReference>
<dbReference type="CDD" id="cd00090">
    <property type="entry name" value="HTH_ARSR"/>
    <property type="match status" value="1"/>
</dbReference>
<dbReference type="InterPro" id="IPR049874">
    <property type="entry name" value="ROK_cs"/>
</dbReference>
<reference evidence="2 3" key="1">
    <citation type="submission" date="2019-10" db="EMBL/GenBank/DDBJ databases">
        <title>Genomic analysis of Raineyella sp. CBA3103.</title>
        <authorList>
            <person name="Roh S.W."/>
        </authorList>
    </citation>
    <scope>NUCLEOTIDE SEQUENCE [LARGE SCALE GENOMIC DNA]</scope>
    <source>
        <strain evidence="2 3">CBA3103</strain>
    </source>
</reference>
<dbReference type="PANTHER" id="PTHR18964:SF173">
    <property type="entry name" value="GLUCOKINASE"/>
    <property type="match status" value="1"/>
</dbReference>
<dbReference type="AlphaFoldDB" id="A0A5Q2FDC5"/>
<name>A0A5Q2FDC5_9ACTN</name>
<protein>
    <submittedName>
        <fullName evidence="2">ROK family protein</fullName>
    </submittedName>
</protein>
<dbReference type="Proteomes" id="UP000386847">
    <property type="component" value="Chromosome"/>
</dbReference>
<accession>A0A5Q2FDC5</accession>
<evidence type="ECO:0000313" key="3">
    <source>
        <dbReference type="Proteomes" id="UP000386847"/>
    </source>
</evidence>
<dbReference type="InterPro" id="IPR036390">
    <property type="entry name" value="WH_DNA-bd_sf"/>
</dbReference>
<proteinExistence type="inferred from homology"/>
<dbReference type="SUPFAM" id="SSF46785">
    <property type="entry name" value="Winged helix' DNA-binding domain"/>
    <property type="match status" value="1"/>
</dbReference>
<dbReference type="PANTHER" id="PTHR18964">
    <property type="entry name" value="ROK (REPRESSOR, ORF, KINASE) FAMILY"/>
    <property type="match status" value="1"/>
</dbReference>
<sequence>MHQPGSAGEILEILRDGTPRTKRDLALLTGQARTTVAQRLAVLTDAGLVRETDEATATGGRPSAAYAFNADDKIVLAVDLGANHATCAVSDLFGEVLAHTTDAVPIAEGPQTVMGLVLDRLDALRSQVVELSVGPAVREVMAVGIGLPGPVAQDSGRPTSPPIMPGWDGYDVRRVLEERYGCPVFVDNDANVLALGERAVAWPGVQDLMYVKVATGIGAGIISGGRLLHGAEGAAGDLGHVYSAAAGERPCRCGNRGCLESLAGGMSIAATLTEQGIPAGSPRDVVDLVRAGNLESIHALREAGRAIGDVLAACTALFNPRVIVIGGEIVEVGEPLLAGVRESIYSRALPLASRNLRVTVAQSGALGGVQGASRMAIDAVFSAEHLDAALDRAPAAVG</sequence>
<evidence type="ECO:0000313" key="2">
    <source>
        <dbReference type="EMBL" id="QGF25120.1"/>
    </source>
</evidence>
<dbReference type="InterPro" id="IPR011991">
    <property type="entry name" value="ArsR-like_HTH"/>
</dbReference>
<dbReference type="InterPro" id="IPR043129">
    <property type="entry name" value="ATPase_NBD"/>
</dbReference>
<dbReference type="InterPro" id="IPR000600">
    <property type="entry name" value="ROK"/>
</dbReference>
<comment type="similarity">
    <text evidence="1">Belongs to the ROK (NagC/XylR) family.</text>
</comment>
<keyword evidence="3" id="KW-1185">Reference proteome</keyword>
<gene>
    <name evidence="2" type="ORF">Rai3103_06835</name>
</gene>
<organism evidence="2 3">
    <name type="scientific">Raineyella fluvialis</name>
    <dbReference type="NCBI Taxonomy" id="2662261"/>
    <lineage>
        <taxon>Bacteria</taxon>
        <taxon>Bacillati</taxon>
        <taxon>Actinomycetota</taxon>
        <taxon>Actinomycetes</taxon>
        <taxon>Propionibacteriales</taxon>
        <taxon>Propionibacteriaceae</taxon>
        <taxon>Raineyella</taxon>
    </lineage>
</organism>
<dbReference type="Gene3D" id="3.30.420.40">
    <property type="match status" value="2"/>
</dbReference>
<dbReference type="PROSITE" id="PS01125">
    <property type="entry name" value="ROK"/>
    <property type="match status" value="1"/>
</dbReference>
<dbReference type="Gene3D" id="1.10.10.10">
    <property type="entry name" value="Winged helix-like DNA-binding domain superfamily/Winged helix DNA-binding domain"/>
    <property type="match status" value="1"/>
</dbReference>
<dbReference type="KEGG" id="rain:Rai3103_06835"/>
<evidence type="ECO:0000256" key="1">
    <source>
        <dbReference type="ARBA" id="ARBA00006479"/>
    </source>
</evidence>
<dbReference type="SUPFAM" id="SSF53067">
    <property type="entry name" value="Actin-like ATPase domain"/>
    <property type="match status" value="1"/>
</dbReference>
<dbReference type="InterPro" id="IPR036388">
    <property type="entry name" value="WH-like_DNA-bd_sf"/>
</dbReference>